<evidence type="ECO:0008006" key="4">
    <source>
        <dbReference type="Google" id="ProtNLM"/>
    </source>
</evidence>
<gene>
    <name evidence="2" type="ORF">ENE74_05555</name>
</gene>
<keyword evidence="1" id="KW-1133">Transmembrane helix</keyword>
<evidence type="ECO:0000313" key="2">
    <source>
        <dbReference type="EMBL" id="RVT41748.1"/>
    </source>
</evidence>
<dbReference type="EMBL" id="RZUL01000002">
    <property type="protein sequence ID" value="RVT41748.1"/>
    <property type="molecule type" value="Genomic_DNA"/>
</dbReference>
<keyword evidence="1" id="KW-0472">Membrane</keyword>
<sequence length="564" mass="61467">MDQCQAEAERIAASEAFQRAPVMRRLLRFLVTETLAGRGDGLKAYGVAVDGLGRDPDFDPQADSYPRVQVGRLRRMIASFYMNHGPGAGDIRLDIPSGGYRVFWSSQPVDRLAPPADPAPLVHDDRPTPWFRRPLTVAVAALLAVLLIGGVWISQRPPQRQAQEQTARGTSVAAPTPAKLVPSPVIDLAAITPVEDADPVLARRVDRIMGDALHRSWALSVRAATDDPDRKADDLAARRSHYRLTGTLVGKDRPLLYLNLWHGTEGTKLWSQRIDLERGASIREALGPTFAALMSPFGIIATRERRALDGNFAPGFPCMMRYAEYYTANRSEMTAPVRRCLRETLARDPGFSPALSAEIILRLRDAIGDPAQADAARRDALSLARRAVDADPYSAEAAMAMAVAAYANEMCDLGRASAMRALDRNPYNSHAHAQTGLFLFQCGDPDYVETLERAWRLDSGLPAITAMPLLVSMGDRGDGAAALRFARSLPVAEGYRRPGYELTMAVAHAAAGDRTAARASWAAAMRAIRVTADTPPDAVLRRIVLTPQLASRTEAYLRARGVFG</sequence>
<organism evidence="2 3">
    <name type="scientific">Sphingobium algorifonticola</name>
    <dbReference type="NCBI Taxonomy" id="2008318"/>
    <lineage>
        <taxon>Bacteria</taxon>
        <taxon>Pseudomonadati</taxon>
        <taxon>Pseudomonadota</taxon>
        <taxon>Alphaproteobacteria</taxon>
        <taxon>Sphingomonadales</taxon>
        <taxon>Sphingomonadaceae</taxon>
        <taxon>Sphingobium</taxon>
    </lineage>
</organism>
<keyword evidence="3" id="KW-1185">Reference proteome</keyword>
<feature type="transmembrane region" description="Helical" evidence="1">
    <location>
        <begin position="135"/>
        <end position="153"/>
    </location>
</feature>
<reference evidence="2 3" key="1">
    <citation type="submission" date="2019-01" db="EMBL/GenBank/DDBJ databases">
        <authorList>
            <person name="Chen W.-M."/>
        </authorList>
    </citation>
    <scope>NUCLEOTIDE SEQUENCE [LARGE SCALE GENOMIC DNA]</scope>
    <source>
        <strain evidence="2 3">TLA-22</strain>
    </source>
</reference>
<protein>
    <recommendedName>
        <fullName evidence="4">Tetratricopeptide repeat protein</fullName>
    </recommendedName>
</protein>
<dbReference type="RefSeq" id="WP_164847385.1">
    <property type="nucleotide sequence ID" value="NZ_RZUL01000002.1"/>
</dbReference>
<proteinExistence type="predicted"/>
<dbReference type="InterPro" id="IPR011990">
    <property type="entry name" value="TPR-like_helical_dom_sf"/>
</dbReference>
<evidence type="ECO:0000313" key="3">
    <source>
        <dbReference type="Proteomes" id="UP000282977"/>
    </source>
</evidence>
<dbReference type="AlphaFoldDB" id="A0A437J8C0"/>
<evidence type="ECO:0000256" key="1">
    <source>
        <dbReference type="SAM" id="Phobius"/>
    </source>
</evidence>
<dbReference type="Gene3D" id="1.25.40.10">
    <property type="entry name" value="Tetratricopeptide repeat domain"/>
    <property type="match status" value="1"/>
</dbReference>
<name>A0A437J8C0_9SPHN</name>
<accession>A0A437J8C0</accession>
<dbReference type="SUPFAM" id="SSF48452">
    <property type="entry name" value="TPR-like"/>
    <property type="match status" value="1"/>
</dbReference>
<dbReference type="Proteomes" id="UP000282977">
    <property type="component" value="Unassembled WGS sequence"/>
</dbReference>
<comment type="caution">
    <text evidence="2">The sequence shown here is derived from an EMBL/GenBank/DDBJ whole genome shotgun (WGS) entry which is preliminary data.</text>
</comment>
<keyword evidence="1" id="KW-0812">Transmembrane</keyword>